<dbReference type="RefSeq" id="WP_268044219.1">
    <property type="nucleotide sequence ID" value="NZ_CP104064.1"/>
</dbReference>
<evidence type="ECO:0000259" key="1">
    <source>
        <dbReference type="Pfam" id="PF00534"/>
    </source>
</evidence>
<accession>A0ABY6Z2T2</accession>
<evidence type="ECO:0000259" key="2">
    <source>
        <dbReference type="Pfam" id="PF13439"/>
    </source>
</evidence>
<dbReference type="SUPFAM" id="SSF53756">
    <property type="entry name" value="UDP-Glycosyltransferase/glycogen phosphorylase"/>
    <property type="match status" value="1"/>
</dbReference>
<dbReference type="InterPro" id="IPR028098">
    <property type="entry name" value="Glyco_trans_4-like_N"/>
</dbReference>
<proteinExistence type="predicted"/>
<dbReference type="Pfam" id="PF00534">
    <property type="entry name" value="Glycos_transf_1"/>
    <property type="match status" value="1"/>
</dbReference>
<evidence type="ECO:0000313" key="4">
    <source>
        <dbReference type="Proteomes" id="UP001164803"/>
    </source>
</evidence>
<dbReference type="Proteomes" id="UP001164803">
    <property type="component" value="Chromosome"/>
</dbReference>
<dbReference type="PANTHER" id="PTHR12526:SF630">
    <property type="entry name" value="GLYCOSYLTRANSFERASE"/>
    <property type="match status" value="1"/>
</dbReference>
<dbReference type="Gene3D" id="3.40.50.2000">
    <property type="entry name" value="Glycogen Phosphorylase B"/>
    <property type="match status" value="2"/>
</dbReference>
<protein>
    <submittedName>
        <fullName evidence="3">Glycosyltransferase family 4 protein</fullName>
    </submittedName>
</protein>
<organism evidence="3 4">
    <name type="scientific">Alicyclobacillus dauci</name>
    <dbReference type="NCBI Taxonomy" id="1475485"/>
    <lineage>
        <taxon>Bacteria</taxon>
        <taxon>Bacillati</taxon>
        <taxon>Bacillota</taxon>
        <taxon>Bacilli</taxon>
        <taxon>Bacillales</taxon>
        <taxon>Alicyclobacillaceae</taxon>
        <taxon>Alicyclobacillus</taxon>
    </lineage>
</organism>
<reference evidence="3" key="1">
    <citation type="submission" date="2022-08" db="EMBL/GenBank/DDBJ databases">
        <title>Alicyclobacillus dauci DSM2870, complete genome.</title>
        <authorList>
            <person name="Wang Q."/>
            <person name="Cai R."/>
            <person name="Wang Z."/>
        </authorList>
    </citation>
    <scope>NUCLEOTIDE SEQUENCE</scope>
    <source>
        <strain evidence="3">DSM 28700</strain>
    </source>
</reference>
<feature type="domain" description="Glycosyl transferase family 1" evidence="1">
    <location>
        <begin position="196"/>
        <end position="346"/>
    </location>
</feature>
<keyword evidence="4" id="KW-1185">Reference proteome</keyword>
<dbReference type="EMBL" id="CP104064">
    <property type="protein sequence ID" value="WAH36828.1"/>
    <property type="molecule type" value="Genomic_DNA"/>
</dbReference>
<sequence>MTIRLCHIAEATGGGVGRHLLDLAKNLTEKGYNQTFLVSPTRNPKIVDELRLIGVEVIAVNMEHDLSPAKDFLTCLRLSNLIRTGRFDIVHCHSTKAGLLGRIACKLVRQNNVVYTPHSFSFQMRSIRLKIWLYKLMERALSSVTKRIICVSTGEIAAAMGAGLPGDKIALIHNGIPVEVQANHPHSAEDRRIIRPFVFGFLGRLTVQKDPLTLIRAFSLARIRDCRLLIMGDGELREECEGLVRALGMSDCIEFTGEISNPGERLLEVNALVLPSLWEGFPYALLESMSLGIPAIVTNVAGNNELIIDGFTGYKFPVGDAKQLSTLMVQLTRGPGLVRQLGKNAQSLVLHKFNIQKMIDDMDNLYRRMIG</sequence>
<dbReference type="Pfam" id="PF13439">
    <property type="entry name" value="Glyco_transf_4"/>
    <property type="match status" value="1"/>
</dbReference>
<dbReference type="InterPro" id="IPR001296">
    <property type="entry name" value="Glyco_trans_1"/>
</dbReference>
<gene>
    <name evidence="3" type="ORF">NZD86_22100</name>
</gene>
<name>A0ABY6Z2T2_9BACL</name>
<evidence type="ECO:0000313" key="3">
    <source>
        <dbReference type="EMBL" id="WAH36828.1"/>
    </source>
</evidence>
<dbReference type="CDD" id="cd03808">
    <property type="entry name" value="GT4_CapM-like"/>
    <property type="match status" value="1"/>
</dbReference>
<dbReference type="PANTHER" id="PTHR12526">
    <property type="entry name" value="GLYCOSYLTRANSFERASE"/>
    <property type="match status" value="1"/>
</dbReference>
<feature type="domain" description="Glycosyltransferase subfamily 4-like N-terminal" evidence="2">
    <location>
        <begin position="14"/>
        <end position="179"/>
    </location>
</feature>